<dbReference type="InterPro" id="IPR001965">
    <property type="entry name" value="Znf_PHD"/>
</dbReference>
<name>A0ABM1XU56_AEDAL</name>
<accession>A0ABM1XU56</accession>
<evidence type="ECO:0000256" key="2">
    <source>
        <dbReference type="ARBA" id="ARBA00022771"/>
    </source>
</evidence>
<keyword evidence="8" id="KW-1185">Reference proteome</keyword>
<evidence type="ECO:0000313" key="7">
    <source>
        <dbReference type="EnsemblMetazoa" id="AALFPA23_002888.P2963"/>
    </source>
</evidence>
<keyword evidence="1" id="KW-0479">Metal-binding</keyword>
<feature type="region of interest" description="Disordered" evidence="5">
    <location>
        <begin position="663"/>
        <end position="682"/>
    </location>
</feature>
<evidence type="ECO:0000256" key="4">
    <source>
        <dbReference type="PROSITE-ProRule" id="PRU00146"/>
    </source>
</evidence>
<reference evidence="7" key="2">
    <citation type="submission" date="2025-05" db="UniProtKB">
        <authorList>
            <consortium name="EnsemblMetazoa"/>
        </authorList>
    </citation>
    <scope>IDENTIFICATION</scope>
    <source>
        <strain evidence="7">Foshan</strain>
    </source>
</reference>
<evidence type="ECO:0000256" key="1">
    <source>
        <dbReference type="ARBA" id="ARBA00022723"/>
    </source>
</evidence>
<dbReference type="Pfam" id="PF03564">
    <property type="entry name" value="DUF1759"/>
    <property type="match status" value="1"/>
</dbReference>
<dbReference type="InterPro" id="IPR019787">
    <property type="entry name" value="Znf_PHD-finger"/>
</dbReference>
<dbReference type="InterPro" id="IPR011011">
    <property type="entry name" value="Znf_FYVE_PHD"/>
</dbReference>
<dbReference type="EnsemblMetazoa" id="AALFPA23_002888.R2963">
    <property type="protein sequence ID" value="AALFPA23_002888.P2963"/>
    <property type="gene ID" value="AALFPA23_002888"/>
</dbReference>
<dbReference type="Proteomes" id="UP000069940">
    <property type="component" value="Unassembled WGS sequence"/>
</dbReference>
<dbReference type="SUPFAM" id="SSF57903">
    <property type="entry name" value="FYVE/PHD zinc finger"/>
    <property type="match status" value="1"/>
</dbReference>
<organism evidence="7 8">
    <name type="scientific">Aedes albopictus</name>
    <name type="common">Asian tiger mosquito</name>
    <name type="synonym">Stegomyia albopicta</name>
    <dbReference type="NCBI Taxonomy" id="7160"/>
    <lineage>
        <taxon>Eukaryota</taxon>
        <taxon>Metazoa</taxon>
        <taxon>Ecdysozoa</taxon>
        <taxon>Arthropoda</taxon>
        <taxon>Hexapoda</taxon>
        <taxon>Insecta</taxon>
        <taxon>Pterygota</taxon>
        <taxon>Neoptera</taxon>
        <taxon>Endopterygota</taxon>
        <taxon>Diptera</taxon>
        <taxon>Nematocera</taxon>
        <taxon>Culicoidea</taxon>
        <taxon>Culicidae</taxon>
        <taxon>Culicinae</taxon>
        <taxon>Aedini</taxon>
        <taxon>Aedes</taxon>
        <taxon>Stegomyia</taxon>
    </lineage>
</organism>
<reference evidence="8" key="1">
    <citation type="journal article" date="2015" name="Proc. Natl. Acad. Sci. U.S.A.">
        <title>Genome sequence of the Asian Tiger mosquito, Aedes albopictus, reveals insights into its biology, genetics, and evolution.</title>
        <authorList>
            <person name="Chen X.G."/>
            <person name="Jiang X."/>
            <person name="Gu J."/>
            <person name="Xu M."/>
            <person name="Wu Y."/>
            <person name="Deng Y."/>
            <person name="Zhang C."/>
            <person name="Bonizzoni M."/>
            <person name="Dermauw W."/>
            <person name="Vontas J."/>
            <person name="Armbruster P."/>
            <person name="Huang X."/>
            <person name="Yang Y."/>
            <person name="Zhang H."/>
            <person name="He W."/>
            <person name="Peng H."/>
            <person name="Liu Y."/>
            <person name="Wu K."/>
            <person name="Chen J."/>
            <person name="Lirakis M."/>
            <person name="Topalis P."/>
            <person name="Van Leeuwen T."/>
            <person name="Hall A.B."/>
            <person name="Jiang X."/>
            <person name="Thorpe C."/>
            <person name="Mueller R.L."/>
            <person name="Sun C."/>
            <person name="Waterhouse R.M."/>
            <person name="Yan G."/>
            <person name="Tu Z.J."/>
            <person name="Fang X."/>
            <person name="James A.A."/>
        </authorList>
    </citation>
    <scope>NUCLEOTIDE SEQUENCE [LARGE SCALE GENOMIC DNA]</scope>
    <source>
        <strain evidence="8">Foshan</strain>
    </source>
</reference>
<feature type="domain" description="PHD-type" evidence="6">
    <location>
        <begin position="5"/>
        <end position="54"/>
    </location>
</feature>
<dbReference type="InterPro" id="IPR005312">
    <property type="entry name" value="DUF1759"/>
</dbReference>
<evidence type="ECO:0000259" key="6">
    <source>
        <dbReference type="PROSITE" id="PS50016"/>
    </source>
</evidence>
<protein>
    <recommendedName>
        <fullName evidence="6">PHD-type domain-containing protein</fullName>
    </recommendedName>
</protein>
<sequence length="1094" mass="121347">MSTVDQGCKACNRPSHVEDMVACDICGTWFHFTCAGVKASICDKPWRCGYCSSRASSVSGSKSSIRTSSSCAQMRLRQLEESKALDDRLMQQQAERERAYLAQKHQLEAEIETAKSICGSGRSARSLRSHRSHRSHVQLWINQSQETPEKQPDDCLAATTSTPIISSGNVVLEVPCRNDTVVHPQNAHQPMIPASPSVVPVVSAVTSDQCQQQPTMPRQKGILMNNPRYQHTAFQTVQDDMPHSSAAQQVTFHDAFGQHPPGQSTLRLQPTNQSEIQESAAFYQQPIVESSSRTNVQYEGPINAATRNAQRSSHQQVQRQSTSSMHYAASIPDISRRVSNPARTTVGYIQDSAAQTGSYGQWNPNGNVGYMSDQQHVTPGNQFPFIASTNASCQPNNIHPSYYSGWPSANSSLLPPVSLAQPVRQVPQVSSGLEETSNLPERVQLPVGVLTTQQLAARQVVSRELPKFSGDPLEWPMFINAFESTTAMCGIQPDENLARLQKSLVGSARDKVQSILTLPAAIPEIIETLRDECGRPEQLMHCLLAKIRNAPPPNSNRLDTLITFGREVKNLVTYVEGARLQNHLSNPMLLAELVGKLPPNLRLDWGLHTQRIPEATLKAFSDYVSSIKTAACHVSLPTEISHQEASYHKGRKREKGGFVNAHTVEEAKGTTNSKKSEASTDPRPCHACSKMDHRIRNCQKFSSFNLDQRKRLVEQFKLCHQCLGCHGKWPCRSKQVCGVDGCTDTHNKLLHPSKRSSANVEVPASTGLVSTHCFNRTSALFKILPVVLYNEGKTVSTYAFLDDGSDLTLLENTVAEELGLTGEIMPLCLQWTGNVTRKESTSEKVRLHISGVNEQSKYVMSDVRTVASLDLPNQSLAFDELAKQYPYLRGIPVNNFSKAVPRILIGLAHAKLTLTLDKRERRSDEPIAAKTRLGWTIFGGGGAKVQGPQRVMVHTCNCSPDTKLHELVKDYFAVENMGVHAVQTLESPEDQRARQILQQTTKRTQSGRFECGLLWKNDTVDLPDSYKMAERRLVCLEKRLGKEPALKKKSRGTNWRVSRTRLRSRGDKRRVVQFGISSGVVSTTRSRTKSTQTR</sequence>
<dbReference type="PANTHER" id="PTHR47331:SF5">
    <property type="entry name" value="RIBONUCLEASE H"/>
    <property type="match status" value="1"/>
</dbReference>
<dbReference type="Pfam" id="PF00628">
    <property type="entry name" value="PHD"/>
    <property type="match status" value="1"/>
</dbReference>
<proteinExistence type="predicted"/>
<feature type="region of interest" description="Disordered" evidence="5">
    <location>
        <begin position="1045"/>
        <end position="1064"/>
    </location>
</feature>
<dbReference type="SMART" id="SM00249">
    <property type="entry name" value="PHD"/>
    <property type="match status" value="1"/>
</dbReference>
<evidence type="ECO:0000313" key="8">
    <source>
        <dbReference type="Proteomes" id="UP000069940"/>
    </source>
</evidence>
<evidence type="ECO:0000256" key="3">
    <source>
        <dbReference type="ARBA" id="ARBA00022833"/>
    </source>
</evidence>
<dbReference type="PANTHER" id="PTHR47331">
    <property type="entry name" value="PHD-TYPE DOMAIN-CONTAINING PROTEIN"/>
    <property type="match status" value="1"/>
</dbReference>
<evidence type="ECO:0000256" key="5">
    <source>
        <dbReference type="SAM" id="MobiDB-lite"/>
    </source>
</evidence>
<dbReference type="PROSITE" id="PS01359">
    <property type="entry name" value="ZF_PHD_1"/>
    <property type="match status" value="1"/>
</dbReference>
<keyword evidence="2 4" id="KW-0863">Zinc-finger</keyword>
<dbReference type="RefSeq" id="XP_062713826.1">
    <property type="nucleotide sequence ID" value="XM_062857842.1"/>
</dbReference>
<dbReference type="GeneID" id="134290664"/>
<dbReference type="InterPro" id="IPR013083">
    <property type="entry name" value="Znf_RING/FYVE/PHD"/>
</dbReference>
<dbReference type="InterPro" id="IPR019786">
    <property type="entry name" value="Zinc_finger_PHD-type_CS"/>
</dbReference>
<keyword evidence="3" id="KW-0862">Zinc</keyword>
<dbReference type="Gene3D" id="3.30.40.10">
    <property type="entry name" value="Zinc/RING finger domain, C3HC4 (zinc finger)"/>
    <property type="match status" value="1"/>
</dbReference>
<dbReference type="PROSITE" id="PS50016">
    <property type="entry name" value="ZF_PHD_2"/>
    <property type="match status" value="1"/>
</dbReference>